<dbReference type="STRING" id="56216.A0A1A6G0A8"/>
<dbReference type="InterPro" id="IPR029000">
    <property type="entry name" value="Cyclophilin-like_dom_sf"/>
</dbReference>
<sequence>MPSAASAAASFQVPENTPAAAMVNLTMFFDIMADGKPLGHSSFELFADKVPKTAEKDSGSHVVQNWVIKTWLVFGDLKIPRSHYRPAGRPGKVTSQEHSGGNLSLEALEPP</sequence>
<keyword evidence="3" id="KW-1185">Reference proteome</keyword>
<dbReference type="SUPFAM" id="SSF50891">
    <property type="entry name" value="Cyclophilin-like"/>
    <property type="match status" value="1"/>
</dbReference>
<gene>
    <name evidence="2" type="ORF">A6R68_09592</name>
</gene>
<evidence type="ECO:0008006" key="4">
    <source>
        <dbReference type="Google" id="ProtNLM"/>
    </source>
</evidence>
<evidence type="ECO:0000313" key="3">
    <source>
        <dbReference type="Proteomes" id="UP000092124"/>
    </source>
</evidence>
<feature type="region of interest" description="Disordered" evidence="1">
    <location>
        <begin position="85"/>
        <end position="111"/>
    </location>
</feature>
<feature type="compositionally biased region" description="Polar residues" evidence="1">
    <location>
        <begin position="93"/>
        <end position="102"/>
    </location>
</feature>
<dbReference type="Proteomes" id="UP000092124">
    <property type="component" value="Unassembled WGS sequence"/>
</dbReference>
<feature type="non-terminal residue" evidence="2">
    <location>
        <position position="111"/>
    </location>
</feature>
<comment type="caution">
    <text evidence="2">The sequence shown here is derived from an EMBL/GenBank/DDBJ whole genome shotgun (WGS) entry which is preliminary data.</text>
</comment>
<proteinExistence type="predicted"/>
<organism evidence="2 3">
    <name type="scientific">Neotoma lepida</name>
    <name type="common">Desert woodrat</name>
    <dbReference type="NCBI Taxonomy" id="56216"/>
    <lineage>
        <taxon>Eukaryota</taxon>
        <taxon>Metazoa</taxon>
        <taxon>Chordata</taxon>
        <taxon>Craniata</taxon>
        <taxon>Vertebrata</taxon>
        <taxon>Euteleostomi</taxon>
        <taxon>Mammalia</taxon>
        <taxon>Eutheria</taxon>
        <taxon>Euarchontoglires</taxon>
        <taxon>Glires</taxon>
        <taxon>Rodentia</taxon>
        <taxon>Myomorpha</taxon>
        <taxon>Muroidea</taxon>
        <taxon>Cricetidae</taxon>
        <taxon>Neotominae</taxon>
        <taxon>Neotoma</taxon>
    </lineage>
</organism>
<reference evidence="2 3" key="1">
    <citation type="submission" date="2016-06" db="EMBL/GenBank/DDBJ databases">
        <title>The Draft Genome Sequence and Annotation of the Desert Woodrat Neotoma lepida.</title>
        <authorList>
            <person name="Campbell M."/>
            <person name="Oakeson K.F."/>
            <person name="Yandell M."/>
            <person name="Halpert J.R."/>
            <person name="Dearing D."/>
        </authorList>
    </citation>
    <scope>NUCLEOTIDE SEQUENCE [LARGE SCALE GENOMIC DNA]</scope>
    <source>
        <strain evidence="2">417</strain>
        <tissue evidence="2">Liver</tissue>
    </source>
</reference>
<dbReference type="Gene3D" id="2.40.100.10">
    <property type="entry name" value="Cyclophilin-like"/>
    <property type="match status" value="1"/>
</dbReference>
<protein>
    <recommendedName>
        <fullName evidence="4">PPIase cyclophilin-type domain-containing protein</fullName>
    </recommendedName>
</protein>
<evidence type="ECO:0000256" key="1">
    <source>
        <dbReference type="SAM" id="MobiDB-lite"/>
    </source>
</evidence>
<dbReference type="AlphaFoldDB" id="A0A1A6G0A8"/>
<name>A0A1A6G0A8_NEOLE</name>
<evidence type="ECO:0000313" key="2">
    <source>
        <dbReference type="EMBL" id="OBS59284.1"/>
    </source>
</evidence>
<accession>A0A1A6G0A8</accession>
<dbReference type="EMBL" id="LZPO01108270">
    <property type="protein sequence ID" value="OBS59284.1"/>
    <property type="molecule type" value="Genomic_DNA"/>
</dbReference>